<keyword evidence="1 2" id="KW-0315">Glutamine amidotransferase</keyword>
<dbReference type="PANTHER" id="PTHR21343">
    <property type="entry name" value="DETHIOBIOTIN SYNTHETASE"/>
    <property type="match status" value="1"/>
</dbReference>
<evidence type="ECO:0000313" key="4">
    <source>
        <dbReference type="EMBL" id="MBB6063360.1"/>
    </source>
</evidence>
<protein>
    <recommendedName>
        <fullName evidence="2">Cobyric acid synthase</fullName>
    </recommendedName>
</protein>
<evidence type="ECO:0000259" key="3">
    <source>
        <dbReference type="Pfam" id="PF07685"/>
    </source>
</evidence>
<dbReference type="GO" id="GO:0009236">
    <property type="term" value="P:cobalamin biosynthetic process"/>
    <property type="evidence" value="ECO:0007669"/>
    <property type="project" value="UniProtKB-UniRule"/>
</dbReference>
<dbReference type="PANTHER" id="PTHR21343:SF1">
    <property type="entry name" value="COBYRIC ACID SYNTHASE"/>
    <property type="match status" value="1"/>
</dbReference>
<dbReference type="InterPro" id="IPR029062">
    <property type="entry name" value="Class_I_gatase-like"/>
</dbReference>
<dbReference type="SUPFAM" id="SSF52317">
    <property type="entry name" value="Class I glutamine amidotransferase-like"/>
    <property type="match status" value="1"/>
</dbReference>
<dbReference type="EMBL" id="JACHEX010000006">
    <property type="protein sequence ID" value="MBB6063360.1"/>
    <property type="molecule type" value="Genomic_DNA"/>
</dbReference>
<dbReference type="InterPro" id="IPR011698">
    <property type="entry name" value="GATase_3"/>
</dbReference>
<dbReference type="PROSITE" id="PS51274">
    <property type="entry name" value="GATASE_COBBQ"/>
    <property type="match status" value="1"/>
</dbReference>
<dbReference type="Gene3D" id="3.40.50.880">
    <property type="match status" value="1"/>
</dbReference>
<proteinExistence type="inferred from homology"/>
<dbReference type="HAMAP" id="MF_00028">
    <property type="entry name" value="CobQ"/>
    <property type="match status" value="1"/>
</dbReference>
<dbReference type="InterPro" id="IPR004459">
    <property type="entry name" value="CobQ_synth"/>
</dbReference>
<sequence>MVLMIQGTASNVGKTIIATALCRYFAKKGVDVVPFKAQNISLNSIVSDDGGEMAIAQYIQAIACNKRPSYVMNPILLKPDITGSQLIVKGKPVEKIKNKKYMYSSKEELLNVAYECLKNLEKKHDLVIVEGSGSAAEINIKDISNMAIAKKANANVILVADIDRGGAFAQIAGTMVLFNKEERKLVKGYIFNKFKGDKRLLLDFPEKFGKRFNIKFLGTIEYFNHNLFEEDITPFKEGKGDLKVDILKLPHISNTFDFEPLFLNTNARYVENIREDVDLIIIPGTKSTIHDLLWLKEKNTQIKKALSKSAFLFGICGGYQMLGKKLVEEKKEYEGLGYLNSYTYFIDKKTVRNVFAKEKLFNTTIKGFEIHHGITKSFEKPFSKLYFNKKVIKDGAIKDNIFATYIHNIFHNNDFLEKFLNFLRIQRGYSKKEIVVRTLEEEIDKVTEIITSSLNMKEIEKIVYSFN</sequence>
<dbReference type="AlphaFoldDB" id="A0A841GUQ5"/>
<dbReference type="GO" id="GO:0016874">
    <property type="term" value="F:ligase activity"/>
    <property type="evidence" value="ECO:0007669"/>
    <property type="project" value="UniProtKB-KW"/>
</dbReference>
<keyword evidence="2" id="KW-0169">Cobalamin biosynthesis</keyword>
<comment type="similarity">
    <text evidence="2">Belongs to the CobB/CobQ family. CobQ subfamily.</text>
</comment>
<feature type="domain" description="CobB/CobQ-like glutamine amidotransferase" evidence="3">
    <location>
        <begin position="243"/>
        <end position="414"/>
    </location>
</feature>
<evidence type="ECO:0000313" key="5">
    <source>
        <dbReference type="Proteomes" id="UP000555828"/>
    </source>
</evidence>
<gene>
    <name evidence="2" type="primary">cobQ</name>
    <name evidence="4" type="ORF">HNP65_001830</name>
</gene>
<dbReference type="NCBIfam" id="NF001989">
    <property type="entry name" value="PRK00784.1"/>
    <property type="match status" value="1"/>
</dbReference>
<dbReference type="Pfam" id="PF07685">
    <property type="entry name" value="GATase_3"/>
    <property type="match status" value="1"/>
</dbReference>
<reference evidence="4 5" key="1">
    <citation type="submission" date="2020-08" db="EMBL/GenBank/DDBJ databases">
        <title>Genomic Encyclopedia of Type Strains, Phase IV (KMG-IV): sequencing the most valuable type-strain genomes for metagenomic binning, comparative biology and taxonomic classification.</title>
        <authorList>
            <person name="Goeker M."/>
        </authorList>
    </citation>
    <scope>NUCLEOTIDE SEQUENCE [LARGE SCALE GENOMIC DNA]</scope>
    <source>
        <strain evidence="4 5">DSM 13481</strain>
    </source>
</reference>
<accession>A0A841GUQ5</accession>
<dbReference type="NCBIfam" id="TIGR00313">
    <property type="entry name" value="cobQ"/>
    <property type="match status" value="1"/>
</dbReference>
<keyword evidence="5" id="KW-1185">Reference proteome</keyword>
<dbReference type="Pfam" id="PF13500">
    <property type="entry name" value="AAA_26"/>
    <property type="match status" value="1"/>
</dbReference>
<keyword evidence="4" id="KW-0436">Ligase</keyword>
<dbReference type="InterPro" id="IPR027417">
    <property type="entry name" value="P-loop_NTPase"/>
</dbReference>
<dbReference type="RefSeq" id="WP_184619941.1">
    <property type="nucleotide sequence ID" value="NZ_JACHEX010000006.1"/>
</dbReference>
<feature type="active site" evidence="2">
    <location>
        <position position="407"/>
    </location>
</feature>
<evidence type="ECO:0000256" key="1">
    <source>
        <dbReference type="ARBA" id="ARBA00022962"/>
    </source>
</evidence>
<dbReference type="Proteomes" id="UP000555828">
    <property type="component" value="Unassembled WGS sequence"/>
</dbReference>
<dbReference type="UniPathway" id="UPA00148"/>
<comment type="function">
    <text evidence="2">Catalyzes amidations at positions B, D, E, and G on adenosylcobyrinic A,C-diamide. NH(2) groups are provided by glutamine, and one molecule of ATP is hydrogenolyzed for each amidation.</text>
</comment>
<comment type="pathway">
    <text evidence="2">Cofactor biosynthesis; adenosylcobalamin biosynthesis.</text>
</comment>
<comment type="caution">
    <text evidence="4">The sequence shown here is derived from an EMBL/GenBank/DDBJ whole genome shotgun (WGS) entry which is preliminary data.</text>
</comment>
<name>A0A841GUQ5_9BACT</name>
<dbReference type="CDD" id="cd01750">
    <property type="entry name" value="GATase1_CobQ"/>
    <property type="match status" value="1"/>
</dbReference>
<feature type="active site" description="Nucleophile" evidence="2">
    <location>
        <position position="316"/>
    </location>
</feature>
<dbReference type="Gene3D" id="3.40.50.300">
    <property type="entry name" value="P-loop containing nucleotide triphosphate hydrolases"/>
    <property type="match status" value="1"/>
</dbReference>
<evidence type="ECO:0000256" key="2">
    <source>
        <dbReference type="HAMAP-Rule" id="MF_00028"/>
    </source>
</evidence>
<dbReference type="SUPFAM" id="SSF52540">
    <property type="entry name" value="P-loop containing nucleoside triphosphate hydrolases"/>
    <property type="match status" value="1"/>
</dbReference>
<organism evidence="4 5">
    <name type="scientific">Thermosipho japonicus</name>
    <dbReference type="NCBI Taxonomy" id="90323"/>
    <lineage>
        <taxon>Bacteria</taxon>
        <taxon>Thermotogati</taxon>
        <taxon>Thermotogota</taxon>
        <taxon>Thermotogae</taxon>
        <taxon>Thermotogales</taxon>
        <taxon>Fervidobacteriaceae</taxon>
        <taxon>Thermosipho</taxon>
    </lineage>
</organism>
<dbReference type="GO" id="GO:0015420">
    <property type="term" value="F:ABC-type vitamin B12 transporter activity"/>
    <property type="evidence" value="ECO:0007669"/>
    <property type="project" value="UniProtKB-UniRule"/>
</dbReference>
<dbReference type="InterPro" id="IPR033949">
    <property type="entry name" value="CobQ_GATase1"/>
</dbReference>